<gene>
    <name evidence="1" type="ORF">MPH_01907</name>
</gene>
<organism evidence="1 2">
    <name type="scientific">Macrophomina phaseolina (strain MS6)</name>
    <name type="common">Charcoal rot fungus</name>
    <dbReference type="NCBI Taxonomy" id="1126212"/>
    <lineage>
        <taxon>Eukaryota</taxon>
        <taxon>Fungi</taxon>
        <taxon>Dikarya</taxon>
        <taxon>Ascomycota</taxon>
        <taxon>Pezizomycotina</taxon>
        <taxon>Dothideomycetes</taxon>
        <taxon>Dothideomycetes incertae sedis</taxon>
        <taxon>Botryosphaeriales</taxon>
        <taxon>Botryosphaeriaceae</taxon>
        <taxon>Macrophomina</taxon>
    </lineage>
</organism>
<evidence type="ECO:0000313" key="2">
    <source>
        <dbReference type="Proteomes" id="UP000007129"/>
    </source>
</evidence>
<name>K2SVV7_MACPH</name>
<dbReference type="EMBL" id="AHHD01000079">
    <property type="protein sequence ID" value="EKG20740.1"/>
    <property type="molecule type" value="Genomic_DNA"/>
</dbReference>
<dbReference type="VEuPathDB" id="FungiDB:MPH_01907"/>
<sequence length="144" mass="16503">MTPPPHHAVFAGLHQSLLMLNDPGCHRRRRISSESVFPTRPLSPVSNYPMERKKRSFCVSSIVSRCPVSCYRGAINEMNLGQTLILYRSGVYFGSARGNSFDYRDSQAQDVCREKRHSDSEKSYRQEILFGKMLCVSMYALLYE</sequence>
<dbReference type="AlphaFoldDB" id="K2SVV7"/>
<dbReference type="Proteomes" id="UP000007129">
    <property type="component" value="Unassembled WGS sequence"/>
</dbReference>
<accession>K2SVV7</accession>
<comment type="caution">
    <text evidence="1">The sequence shown here is derived from an EMBL/GenBank/DDBJ whole genome shotgun (WGS) entry which is preliminary data.</text>
</comment>
<proteinExistence type="predicted"/>
<dbReference type="InParanoid" id="K2SVV7"/>
<evidence type="ECO:0000313" key="1">
    <source>
        <dbReference type="EMBL" id="EKG20740.1"/>
    </source>
</evidence>
<protein>
    <submittedName>
        <fullName evidence="1">Uncharacterized protein</fullName>
    </submittedName>
</protein>
<reference evidence="1 2" key="1">
    <citation type="journal article" date="2012" name="BMC Genomics">
        <title>Tools to kill: Genome of one of the most destructive plant pathogenic fungi Macrophomina phaseolina.</title>
        <authorList>
            <person name="Islam M.S."/>
            <person name="Haque M.S."/>
            <person name="Islam M.M."/>
            <person name="Emdad E.M."/>
            <person name="Halim A."/>
            <person name="Hossen Q.M.M."/>
            <person name="Hossain M.Z."/>
            <person name="Ahmed B."/>
            <person name="Rahim S."/>
            <person name="Rahman M.S."/>
            <person name="Alam M.M."/>
            <person name="Hou S."/>
            <person name="Wan X."/>
            <person name="Saito J.A."/>
            <person name="Alam M."/>
        </authorList>
    </citation>
    <scope>NUCLEOTIDE SEQUENCE [LARGE SCALE GENOMIC DNA]</scope>
    <source>
        <strain evidence="1 2">MS6</strain>
    </source>
</reference>
<dbReference type="HOGENOM" id="CLU_1796829_0_0_1"/>